<dbReference type="AlphaFoldDB" id="A0AAV2T321"/>
<evidence type="ECO:0000256" key="1">
    <source>
        <dbReference type="SAM" id="MobiDB-lite"/>
    </source>
</evidence>
<gene>
    <name evidence="2" type="ORF">CDAUBV1_LOCUS3264</name>
</gene>
<feature type="compositionally biased region" description="Polar residues" evidence="1">
    <location>
        <begin position="1"/>
        <end position="13"/>
    </location>
</feature>
<dbReference type="EMBL" id="CAXLJL010000079">
    <property type="protein sequence ID" value="CAL5131080.1"/>
    <property type="molecule type" value="Genomic_DNA"/>
</dbReference>
<organism evidence="2 3">
    <name type="scientific">Calicophoron daubneyi</name>
    <name type="common">Rumen fluke</name>
    <name type="synonym">Paramphistomum daubneyi</name>
    <dbReference type="NCBI Taxonomy" id="300641"/>
    <lineage>
        <taxon>Eukaryota</taxon>
        <taxon>Metazoa</taxon>
        <taxon>Spiralia</taxon>
        <taxon>Lophotrochozoa</taxon>
        <taxon>Platyhelminthes</taxon>
        <taxon>Trematoda</taxon>
        <taxon>Digenea</taxon>
        <taxon>Plagiorchiida</taxon>
        <taxon>Pronocephalata</taxon>
        <taxon>Paramphistomoidea</taxon>
        <taxon>Paramphistomidae</taxon>
        <taxon>Calicophoron</taxon>
    </lineage>
</organism>
<reference evidence="2" key="1">
    <citation type="submission" date="2024-06" db="EMBL/GenBank/DDBJ databases">
        <authorList>
            <person name="Liu X."/>
            <person name="Lenzi L."/>
            <person name="Haldenby T S."/>
            <person name="Uol C."/>
        </authorList>
    </citation>
    <scope>NUCLEOTIDE SEQUENCE</scope>
</reference>
<evidence type="ECO:0000313" key="3">
    <source>
        <dbReference type="Proteomes" id="UP001497525"/>
    </source>
</evidence>
<dbReference type="Proteomes" id="UP001497525">
    <property type="component" value="Unassembled WGS sequence"/>
</dbReference>
<name>A0AAV2T321_CALDB</name>
<protein>
    <submittedName>
        <fullName evidence="2">Uncharacterized protein</fullName>
    </submittedName>
</protein>
<accession>A0AAV2T321</accession>
<proteinExistence type="predicted"/>
<sequence>MNFRDTNSENTGGSEKDTDGGSPGEFVAKLTLKRTDLQYFMFIGAIRTKVDYCFVLDQGRGPDCIVICNHGCDKLEFRMNAEQLRLTSHNQTDRRKTTPDFWHSDFITQRNFGLSIILALVKWDH</sequence>
<comment type="caution">
    <text evidence="2">The sequence shown here is derived from an EMBL/GenBank/DDBJ whole genome shotgun (WGS) entry which is preliminary data.</text>
</comment>
<evidence type="ECO:0000313" key="2">
    <source>
        <dbReference type="EMBL" id="CAL5131080.1"/>
    </source>
</evidence>
<feature type="region of interest" description="Disordered" evidence="1">
    <location>
        <begin position="1"/>
        <end position="23"/>
    </location>
</feature>